<protein>
    <submittedName>
        <fullName evidence="2">Uncharacterized protein</fullName>
    </submittedName>
</protein>
<gene>
    <name evidence="2" type="ORF">HO173_004202</name>
</gene>
<evidence type="ECO:0000256" key="1">
    <source>
        <dbReference type="SAM" id="MobiDB-lite"/>
    </source>
</evidence>
<evidence type="ECO:0000313" key="3">
    <source>
        <dbReference type="Proteomes" id="UP000578531"/>
    </source>
</evidence>
<dbReference type="RefSeq" id="XP_037167319.1">
    <property type="nucleotide sequence ID" value="XM_037306126.1"/>
</dbReference>
<accession>A0A8H6L754</accession>
<comment type="caution">
    <text evidence="2">The sequence shown here is derived from an EMBL/GenBank/DDBJ whole genome shotgun (WGS) entry which is preliminary data.</text>
</comment>
<dbReference type="AlphaFoldDB" id="A0A8H6L754"/>
<organism evidence="2 3">
    <name type="scientific">Letharia columbiana</name>
    <dbReference type="NCBI Taxonomy" id="112416"/>
    <lineage>
        <taxon>Eukaryota</taxon>
        <taxon>Fungi</taxon>
        <taxon>Dikarya</taxon>
        <taxon>Ascomycota</taxon>
        <taxon>Pezizomycotina</taxon>
        <taxon>Lecanoromycetes</taxon>
        <taxon>OSLEUM clade</taxon>
        <taxon>Lecanoromycetidae</taxon>
        <taxon>Lecanorales</taxon>
        <taxon>Lecanorineae</taxon>
        <taxon>Parmeliaceae</taxon>
        <taxon>Letharia</taxon>
    </lineage>
</organism>
<reference evidence="2 3" key="1">
    <citation type="journal article" date="2020" name="Genomics">
        <title>Complete, high-quality genomes from long-read metagenomic sequencing of two wolf lichen thalli reveals enigmatic genome architecture.</title>
        <authorList>
            <person name="McKenzie S.K."/>
            <person name="Walston R.F."/>
            <person name="Allen J.L."/>
        </authorList>
    </citation>
    <scope>NUCLEOTIDE SEQUENCE [LARGE SCALE GENOMIC DNA]</scope>
    <source>
        <strain evidence="2">WasteWater2</strain>
    </source>
</reference>
<keyword evidence="3" id="KW-1185">Reference proteome</keyword>
<evidence type="ECO:0000313" key="2">
    <source>
        <dbReference type="EMBL" id="KAF6238001.1"/>
    </source>
</evidence>
<name>A0A8H6L754_9LECA</name>
<sequence length="207" mass="24124">MEQFSRYRRERPWLANDRYLTLNCSLLRALALRLCTTLYGSPNHASCEYLLHGDGLSSGYTGIGSTDRKDHLFARPLTWRPPDITSLQWDNRLALPILRSNAKLIQRCLHGPYCGQPQVFCKMALLPLRDNFQRPKPLPRLCPHGRHDPKSLRLSPSGGHSRAGDNNNRLLPVLYARDSDFDNRVRRQIAHPWTRNRRRRHCPRRQE</sequence>
<dbReference type="GeneID" id="59285867"/>
<dbReference type="Proteomes" id="UP000578531">
    <property type="component" value="Unassembled WGS sequence"/>
</dbReference>
<feature type="region of interest" description="Disordered" evidence="1">
    <location>
        <begin position="137"/>
        <end position="167"/>
    </location>
</feature>
<proteinExistence type="predicted"/>
<dbReference type="EMBL" id="JACCJC010000012">
    <property type="protein sequence ID" value="KAF6238001.1"/>
    <property type="molecule type" value="Genomic_DNA"/>
</dbReference>